<dbReference type="EMBL" id="CVQI01033273">
    <property type="protein sequence ID" value="CRK43399.1"/>
    <property type="molecule type" value="Genomic_DNA"/>
</dbReference>
<organism evidence="1 2">
    <name type="scientific">Verticillium longisporum</name>
    <name type="common">Verticillium dahliae var. longisporum</name>
    <dbReference type="NCBI Taxonomy" id="100787"/>
    <lineage>
        <taxon>Eukaryota</taxon>
        <taxon>Fungi</taxon>
        <taxon>Dikarya</taxon>
        <taxon>Ascomycota</taxon>
        <taxon>Pezizomycotina</taxon>
        <taxon>Sordariomycetes</taxon>
        <taxon>Hypocreomycetidae</taxon>
        <taxon>Glomerellales</taxon>
        <taxon>Plectosphaerellaceae</taxon>
        <taxon>Verticillium</taxon>
    </lineage>
</organism>
<protein>
    <submittedName>
        <fullName evidence="1">Uncharacterized protein</fullName>
    </submittedName>
</protein>
<dbReference type="AlphaFoldDB" id="A0A0G4NAN2"/>
<evidence type="ECO:0000313" key="1">
    <source>
        <dbReference type="EMBL" id="CRK43399.1"/>
    </source>
</evidence>
<accession>A0A0G4NAN2</accession>
<sequence>MKPTSQPLLYKFRSDASAYSCQSAGCPQWRAGPGHLHDLLLYGPFQTFNAVLLSKSADLEAGFEGIC</sequence>
<gene>
    <name evidence="1" type="ORF">BN1723_005651</name>
</gene>
<proteinExistence type="predicted"/>
<dbReference type="Proteomes" id="UP000045706">
    <property type="component" value="Unassembled WGS sequence"/>
</dbReference>
<evidence type="ECO:0000313" key="2">
    <source>
        <dbReference type="Proteomes" id="UP000045706"/>
    </source>
</evidence>
<name>A0A0G4NAN2_VERLO</name>
<reference evidence="2" key="1">
    <citation type="submission" date="2015-05" db="EMBL/GenBank/DDBJ databases">
        <authorList>
            <person name="Fogelqvist Johan"/>
        </authorList>
    </citation>
    <scope>NUCLEOTIDE SEQUENCE [LARGE SCALE GENOMIC DNA]</scope>
</reference>